<evidence type="ECO:0000256" key="1">
    <source>
        <dbReference type="ARBA" id="ARBA00004651"/>
    </source>
</evidence>
<feature type="transmembrane region" description="Helical" evidence="8">
    <location>
        <begin position="73"/>
        <end position="93"/>
    </location>
</feature>
<keyword evidence="5 8" id="KW-0812">Transmembrane</keyword>
<dbReference type="KEGG" id="htq:FRZ44_43300"/>
<evidence type="ECO:0000313" key="10">
    <source>
        <dbReference type="EMBL" id="QEX19018.1"/>
    </source>
</evidence>
<dbReference type="GO" id="GO:0005886">
    <property type="term" value="C:plasma membrane"/>
    <property type="evidence" value="ECO:0007669"/>
    <property type="project" value="UniProtKB-SubCell"/>
</dbReference>
<reference evidence="10 11" key="1">
    <citation type="submission" date="2019-08" db="EMBL/GenBank/DDBJ databases">
        <title>Hyperibacter terrae gen. nov., sp. nov. and Hyperibacter viscosus sp. nov., two new members in the family Rhodospirillaceae isolated from the rhizosphere of Hypericum perforatum.</title>
        <authorList>
            <person name="Noviana Z."/>
        </authorList>
    </citation>
    <scope>NUCLEOTIDE SEQUENCE [LARGE SCALE GENOMIC DNA]</scope>
    <source>
        <strain evidence="10 11">R5913</strain>
    </source>
</reference>
<evidence type="ECO:0000256" key="2">
    <source>
        <dbReference type="ARBA" id="ARBA00009306"/>
    </source>
</evidence>
<feature type="transmembrane region" description="Helical" evidence="8">
    <location>
        <begin position="105"/>
        <end position="126"/>
    </location>
</feature>
<gene>
    <name evidence="10" type="ORF">FRZ44_43300</name>
</gene>
<dbReference type="InterPro" id="IPR000515">
    <property type="entry name" value="MetI-like"/>
</dbReference>
<proteinExistence type="inferred from homology"/>
<evidence type="ECO:0000313" key="11">
    <source>
        <dbReference type="Proteomes" id="UP000326202"/>
    </source>
</evidence>
<dbReference type="PANTHER" id="PTHR43227">
    <property type="entry name" value="BLL4140 PROTEIN"/>
    <property type="match status" value="1"/>
</dbReference>
<comment type="subcellular location">
    <subcellularLocation>
        <location evidence="1 8">Cell membrane</location>
        <topology evidence="1 8">Multi-pass membrane protein</topology>
    </subcellularLocation>
</comment>
<dbReference type="EMBL" id="CP042906">
    <property type="protein sequence ID" value="QEX19018.1"/>
    <property type="molecule type" value="Genomic_DNA"/>
</dbReference>
<feature type="transmembrane region" description="Helical" evidence="8">
    <location>
        <begin position="213"/>
        <end position="234"/>
    </location>
</feature>
<evidence type="ECO:0000256" key="6">
    <source>
        <dbReference type="ARBA" id="ARBA00022989"/>
    </source>
</evidence>
<keyword evidence="11" id="KW-1185">Reference proteome</keyword>
<dbReference type="PROSITE" id="PS50928">
    <property type="entry name" value="ABC_TM1"/>
    <property type="match status" value="1"/>
</dbReference>
<name>A0A5J6MN65_9PROT</name>
<feature type="transmembrane region" description="Helical" evidence="8">
    <location>
        <begin position="44"/>
        <end position="61"/>
    </location>
</feature>
<evidence type="ECO:0000256" key="7">
    <source>
        <dbReference type="ARBA" id="ARBA00023136"/>
    </source>
</evidence>
<dbReference type="InterPro" id="IPR050809">
    <property type="entry name" value="UgpAE/MalFG_permease"/>
</dbReference>
<dbReference type="CDD" id="cd06261">
    <property type="entry name" value="TM_PBP2"/>
    <property type="match status" value="1"/>
</dbReference>
<keyword evidence="7 8" id="KW-0472">Membrane</keyword>
<evidence type="ECO:0000256" key="3">
    <source>
        <dbReference type="ARBA" id="ARBA00022448"/>
    </source>
</evidence>
<feature type="transmembrane region" description="Helical" evidence="8">
    <location>
        <begin position="154"/>
        <end position="177"/>
    </location>
</feature>
<keyword evidence="4" id="KW-1003">Cell membrane</keyword>
<dbReference type="OrthoDB" id="9805108at2"/>
<dbReference type="RefSeq" id="WP_151179119.1">
    <property type="nucleotide sequence ID" value="NZ_CP042906.1"/>
</dbReference>
<keyword evidence="6 8" id="KW-1133">Transmembrane helix</keyword>
<comment type="similarity">
    <text evidence="2 8">Belongs to the binding-protein-dependent transport system permease family.</text>
</comment>
<evidence type="ECO:0000256" key="4">
    <source>
        <dbReference type="ARBA" id="ARBA00022475"/>
    </source>
</evidence>
<dbReference type="Pfam" id="PF00528">
    <property type="entry name" value="BPD_transp_1"/>
    <property type="match status" value="1"/>
</dbReference>
<protein>
    <submittedName>
        <fullName evidence="10">Sugar ABC transporter permease</fullName>
    </submittedName>
</protein>
<feature type="transmembrane region" description="Helical" evidence="8">
    <location>
        <begin position="12"/>
        <end position="37"/>
    </location>
</feature>
<dbReference type="Proteomes" id="UP000326202">
    <property type="component" value="Chromosome"/>
</dbReference>
<keyword evidence="3 8" id="KW-0813">Transport</keyword>
<dbReference type="SUPFAM" id="SSF161098">
    <property type="entry name" value="MetI-like"/>
    <property type="match status" value="1"/>
</dbReference>
<evidence type="ECO:0000259" key="9">
    <source>
        <dbReference type="PROSITE" id="PS50928"/>
    </source>
</evidence>
<dbReference type="PANTHER" id="PTHR43227:SF11">
    <property type="entry name" value="BLL4140 PROTEIN"/>
    <property type="match status" value="1"/>
</dbReference>
<sequence length="295" mass="33015">MSDRFDRWLPWIYSLPMIAFVGLTFAYPTLSLLTYSVEHVGRSAYLPTTFVGLSNFGYIATDSLFHRAIGNNLRLFLCVPVLLVLSVLLAQLLHDRPQGWKVYRSILFIPYILSIPVVGVVFGYLFQYQGQLNQGLRALGLDALAADWLGSPAFAMPTIMFVIVWKELGFGIILCLARLSSVGEQYYEAARVDGASWFQVLRYVTVPQLTPTLAFYAIVELINMLSWVFSYVYVMTLGGPQNSTVVAEYYIYQQVFQNSQIGVGAAAGVVLLCIVGLLLAVRQWLTGRLAIYESE</sequence>
<feature type="domain" description="ABC transmembrane type-1" evidence="9">
    <location>
        <begin position="69"/>
        <end position="282"/>
    </location>
</feature>
<dbReference type="Gene3D" id="1.10.3720.10">
    <property type="entry name" value="MetI-like"/>
    <property type="match status" value="1"/>
</dbReference>
<accession>A0A5J6MN65</accession>
<dbReference type="GO" id="GO:0055085">
    <property type="term" value="P:transmembrane transport"/>
    <property type="evidence" value="ECO:0007669"/>
    <property type="project" value="InterPro"/>
</dbReference>
<organism evidence="10 11">
    <name type="scientific">Hypericibacter terrae</name>
    <dbReference type="NCBI Taxonomy" id="2602015"/>
    <lineage>
        <taxon>Bacteria</taxon>
        <taxon>Pseudomonadati</taxon>
        <taxon>Pseudomonadota</taxon>
        <taxon>Alphaproteobacteria</taxon>
        <taxon>Rhodospirillales</taxon>
        <taxon>Dongiaceae</taxon>
        <taxon>Hypericibacter</taxon>
    </lineage>
</organism>
<feature type="transmembrane region" description="Helical" evidence="8">
    <location>
        <begin position="261"/>
        <end position="281"/>
    </location>
</feature>
<evidence type="ECO:0000256" key="5">
    <source>
        <dbReference type="ARBA" id="ARBA00022692"/>
    </source>
</evidence>
<dbReference type="AlphaFoldDB" id="A0A5J6MN65"/>
<dbReference type="InterPro" id="IPR035906">
    <property type="entry name" value="MetI-like_sf"/>
</dbReference>
<evidence type="ECO:0000256" key="8">
    <source>
        <dbReference type="RuleBase" id="RU363032"/>
    </source>
</evidence>